<keyword evidence="8 20" id="KW-0347">Helicase</keyword>
<organism evidence="20 21">
    <name type="scientific">Novacetimonas hansenii ATCC 23769</name>
    <dbReference type="NCBI Taxonomy" id="714995"/>
    <lineage>
        <taxon>Bacteria</taxon>
        <taxon>Pseudomonadati</taxon>
        <taxon>Pseudomonadota</taxon>
        <taxon>Alphaproteobacteria</taxon>
        <taxon>Acetobacterales</taxon>
        <taxon>Acetobacteraceae</taxon>
        <taxon>Novacetimonas</taxon>
    </lineage>
</organism>
<reference evidence="20 21" key="1">
    <citation type="journal article" date="2010" name="J. Bacteriol.">
        <title>Genome sequence of a cellulose-producing bacterium, Gluconacetobacter hansenii ATCC 23769.</title>
        <authorList>
            <person name="Iyer P.R."/>
            <person name="Geib S.M."/>
            <person name="Catchmark J."/>
            <person name="Kao T.H."/>
            <person name="Tien M."/>
        </authorList>
    </citation>
    <scope>NUCLEOTIDE SEQUENCE [LARGE SCALE GENOMIC DNA]</scope>
    <source>
        <strain evidence="20 21">ATCC 23769</strain>
    </source>
</reference>
<evidence type="ECO:0000256" key="13">
    <source>
        <dbReference type="ARBA" id="ARBA00023204"/>
    </source>
</evidence>
<dbReference type="GO" id="GO:0006310">
    <property type="term" value="P:DNA recombination"/>
    <property type="evidence" value="ECO:0007669"/>
    <property type="project" value="UniProtKB-UniRule"/>
</dbReference>
<evidence type="ECO:0000256" key="12">
    <source>
        <dbReference type="ARBA" id="ARBA00023172"/>
    </source>
</evidence>
<evidence type="ECO:0000256" key="11">
    <source>
        <dbReference type="ARBA" id="ARBA00023125"/>
    </source>
</evidence>
<evidence type="ECO:0000256" key="4">
    <source>
        <dbReference type="ARBA" id="ARBA00022723"/>
    </source>
</evidence>
<gene>
    <name evidence="20" type="ORF">GXY_05466</name>
</gene>
<dbReference type="SMART" id="SM00487">
    <property type="entry name" value="DEXDc"/>
    <property type="match status" value="1"/>
</dbReference>
<dbReference type="InterPro" id="IPR032284">
    <property type="entry name" value="RecQ_Zn-bd"/>
</dbReference>
<evidence type="ECO:0000313" key="21">
    <source>
        <dbReference type="Proteomes" id="UP000006468"/>
    </source>
</evidence>
<evidence type="ECO:0000256" key="3">
    <source>
        <dbReference type="ARBA" id="ARBA00005446"/>
    </source>
</evidence>
<dbReference type="PROSITE" id="PS50967">
    <property type="entry name" value="HRDC"/>
    <property type="match status" value="1"/>
</dbReference>
<keyword evidence="9" id="KW-0862">Zinc</keyword>
<protein>
    <recommendedName>
        <fullName evidence="16">DNA helicase RecQ</fullName>
        <ecNumber evidence="16">5.6.2.4</ecNumber>
    </recommendedName>
</protein>
<dbReference type="PROSITE" id="PS51194">
    <property type="entry name" value="HELICASE_CTER"/>
    <property type="match status" value="1"/>
</dbReference>
<comment type="caution">
    <text evidence="20">The sequence shown here is derived from an EMBL/GenBank/DDBJ whole genome shotgun (WGS) entry which is preliminary data.</text>
</comment>
<evidence type="ECO:0000259" key="18">
    <source>
        <dbReference type="PROSITE" id="PS51192"/>
    </source>
</evidence>
<dbReference type="GO" id="GO:0046872">
    <property type="term" value="F:metal ion binding"/>
    <property type="evidence" value="ECO:0007669"/>
    <property type="project" value="UniProtKB-KW"/>
</dbReference>
<comment type="cofactor">
    <cofactor evidence="2">
        <name>Zn(2+)</name>
        <dbReference type="ChEBI" id="CHEBI:29105"/>
    </cofactor>
</comment>
<keyword evidence="10" id="KW-0067">ATP-binding</keyword>
<keyword evidence="4" id="KW-0479">Metal-binding</keyword>
<dbReference type="NCBIfam" id="TIGR00614">
    <property type="entry name" value="recQ_fam"/>
    <property type="match status" value="1"/>
</dbReference>
<evidence type="ECO:0000256" key="10">
    <source>
        <dbReference type="ARBA" id="ARBA00022840"/>
    </source>
</evidence>
<proteinExistence type="inferred from homology"/>
<dbReference type="SMART" id="SM00490">
    <property type="entry name" value="HELICc"/>
    <property type="match status" value="1"/>
</dbReference>
<dbReference type="SUPFAM" id="SSF52540">
    <property type="entry name" value="P-loop containing nucleoside triphosphate hydrolases"/>
    <property type="match status" value="1"/>
</dbReference>
<keyword evidence="7" id="KW-0378">Hydrolase</keyword>
<dbReference type="GO" id="GO:0006281">
    <property type="term" value="P:DNA repair"/>
    <property type="evidence" value="ECO:0007669"/>
    <property type="project" value="UniProtKB-KW"/>
</dbReference>
<name>D5QD87_NOVHA</name>
<keyword evidence="13" id="KW-0234">DNA repair</keyword>
<dbReference type="InterPro" id="IPR002121">
    <property type="entry name" value="HRDC_dom"/>
</dbReference>
<evidence type="ECO:0000256" key="1">
    <source>
        <dbReference type="ARBA" id="ARBA00001946"/>
    </source>
</evidence>
<dbReference type="InterPro" id="IPR014001">
    <property type="entry name" value="Helicase_ATP-bd"/>
</dbReference>
<dbReference type="GO" id="GO:0030894">
    <property type="term" value="C:replisome"/>
    <property type="evidence" value="ECO:0007669"/>
    <property type="project" value="TreeGrafter"/>
</dbReference>
<dbReference type="NCBIfam" id="TIGR01389">
    <property type="entry name" value="recQ"/>
    <property type="match status" value="1"/>
</dbReference>
<dbReference type="EMBL" id="ADTV01000016">
    <property type="protein sequence ID" value="EFG85042.1"/>
    <property type="molecule type" value="Genomic_DNA"/>
</dbReference>
<evidence type="ECO:0000256" key="2">
    <source>
        <dbReference type="ARBA" id="ARBA00001947"/>
    </source>
</evidence>
<dbReference type="FunFam" id="3.40.50.300:FF:000296">
    <property type="entry name" value="ATP-dependent DNA helicase RecQ"/>
    <property type="match status" value="1"/>
</dbReference>
<comment type="similarity">
    <text evidence="3">Belongs to the helicase family. RecQ subfamily.</text>
</comment>
<dbReference type="Pfam" id="PF00570">
    <property type="entry name" value="HRDC"/>
    <property type="match status" value="1"/>
</dbReference>
<evidence type="ECO:0000313" key="20">
    <source>
        <dbReference type="EMBL" id="EFG85042.1"/>
    </source>
</evidence>
<evidence type="ECO:0000256" key="7">
    <source>
        <dbReference type="ARBA" id="ARBA00022801"/>
    </source>
</evidence>
<evidence type="ECO:0000259" key="19">
    <source>
        <dbReference type="PROSITE" id="PS51194"/>
    </source>
</evidence>
<keyword evidence="11" id="KW-0238">DNA-binding</keyword>
<dbReference type="Pfam" id="PF16124">
    <property type="entry name" value="RecQ_Zn_bind"/>
    <property type="match status" value="1"/>
</dbReference>
<dbReference type="Gene3D" id="1.10.150.80">
    <property type="entry name" value="HRDC domain"/>
    <property type="match status" value="1"/>
</dbReference>
<dbReference type="GO" id="GO:0005737">
    <property type="term" value="C:cytoplasm"/>
    <property type="evidence" value="ECO:0007669"/>
    <property type="project" value="TreeGrafter"/>
</dbReference>
<dbReference type="Proteomes" id="UP000006468">
    <property type="component" value="Chromosome"/>
</dbReference>
<evidence type="ECO:0000256" key="5">
    <source>
        <dbReference type="ARBA" id="ARBA00022741"/>
    </source>
</evidence>
<dbReference type="Gene3D" id="1.10.10.10">
    <property type="entry name" value="Winged helix-like DNA-binding domain superfamily/Winged helix DNA-binding domain"/>
    <property type="match status" value="1"/>
</dbReference>
<dbReference type="HOGENOM" id="CLU_001103_14_3_5"/>
<dbReference type="SMART" id="SM00956">
    <property type="entry name" value="RQC"/>
    <property type="match status" value="1"/>
</dbReference>
<dbReference type="GO" id="GO:0006260">
    <property type="term" value="P:DNA replication"/>
    <property type="evidence" value="ECO:0007669"/>
    <property type="project" value="InterPro"/>
</dbReference>
<dbReference type="GO" id="GO:0009378">
    <property type="term" value="F:four-way junction helicase activity"/>
    <property type="evidence" value="ECO:0007669"/>
    <property type="project" value="TreeGrafter"/>
</dbReference>
<dbReference type="InterPro" id="IPR036390">
    <property type="entry name" value="WH_DNA-bd_sf"/>
</dbReference>
<feature type="domain" description="HRDC" evidence="17">
    <location>
        <begin position="547"/>
        <end position="623"/>
    </location>
</feature>
<evidence type="ECO:0000256" key="8">
    <source>
        <dbReference type="ARBA" id="ARBA00022806"/>
    </source>
</evidence>
<dbReference type="InterPro" id="IPR036388">
    <property type="entry name" value="WH-like_DNA-bd_sf"/>
</dbReference>
<evidence type="ECO:0000256" key="14">
    <source>
        <dbReference type="ARBA" id="ARBA00023235"/>
    </source>
</evidence>
<dbReference type="Gene3D" id="3.40.50.300">
    <property type="entry name" value="P-loop containing nucleotide triphosphate hydrolases"/>
    <property type="match status" value="2"/>
</dbReference>
<keyword evidence="5" id="KW-0547">Nucleotide-binding</keyword>
<dbReference type="PANTHER" id="PTHR13710:SF105">
    <property type="entry name" value="ATP-DEPENDENT DNA HELICASE Q1"/>
    <property type="match status" value="1"/>
</dbReference>
<dbReference type="GO" id="GO:0003677">
    <property type="term" value="F:DNA binding"/>
    <property type="evidence" value="ECO:0007669"/>
    <property type="project" value="UniProtKB-KW"/>
</dbReference>
<dbReference type="InterPro" id="IPR044876">
    <property type="entry name" value="HRDC_dom_sf"/>
</dbReference>
<dbReference type="GO" id="GO:0043590">
    <property type="term" value="C:bacterial nucleoid"/>
    <property type="evidence" value="ECO:0007669"/>
    <property type="project" value="TreeGrafter"/>
</dbReference>
<dbReference type="InterPro" id="IPR027417">
    <property type="entry name" value="P-loop_NTPase"/>
</dbReference>
<dbReference type="GO" id="GO:0005524">
    <property type="term" value="F:ATP binding"/>
    <property type="evidence" value="ECO:0007669"/>
    <property type="project" value="UniProtKB-KW"/>
</dbReference>
<dbReference type="InterPro" id="IPR018982">
    <property type="entry name" value="RQC_domain"/>
</dbReference>
<keyword evidence="14" id="KW-0413">Isomerase</keyword>
<comment type="cofactor">
    <cofactor evidence="1">
        <name>Mg(2+)</name>
        <dbReference type="ChEBI" id="CHEBI:18420"/>
    </cofactor>
</comment>
<dbReference type="GO" id="GO:0016787">
    <property type="term" value="F:hydrolase activity"/>
    <property type="evidence" value="ECO:0007669"/>
    <property type="project" value="UniProtKB-KW"/>
</dbReference>
<evidence type="ECO:0000256" key="16">
    <source>
        <dbReference type="NCBIfam" id="TIGR01389"/>
    </source>
</evidence>
<keyword evidence="12" id="KW-0233">DNA recombination</keyword>
<feature type="domain" description="Helicase ATP-binding" evidence="18">
    <location>
        <begin position="41"/>
        <end position="209"/>
    </location>
</feature>
<dbReference type="InterPro" id="IPR001650">
    <property type="entry name" value="Helicase_C-like"/>
</dbReference>
<dbReference type="GO" id="GO:0043138">
    <property type="term" value="F:3'-5' DNA helicase activity"/>
    <property type="evidence" value="ECO:0007669"/>
    <property type="project" value="UniProtKB-EC"/>
</dbReference>
<dbReference type="Pfam" id="PF00271">
    <property type="entry name" value="Helicase_C"/>
    <property type="match status" value="1"/>
</dbReference>
<sequence>MGPACGGGSVTMAADIDMSPRGILSRVFGFPDFRGLQQQAVDQVMAGQDCLVLMPTGGGKSVCYQVPALSRPGTGLVISPLIALMDDQVAALRQLGVNAGALHSEQEADDAARVRSDLASGRLDILYVSPERLLSPGMLERLSRLTLSVIAIDEAHCISAWGHEFRPEYRALATLPDHFPGVPRIALTATADPRTQSDILEALAMPDATVLKASFHRPNLDVVVRPKTSELRQLVGILDRHKGEAGIVYCGSRNKTERIAKSLCDRGYVALAFHAGLSPVEKRAALMRFRSGEAVIIVATIAFGMGIDRPDVRTVVHLDMPSSPEGYYQQIGRAGRDGEAAETVLLYGGDDIARARYWLEQSNAPEAQRRIMSARLEAMIALAETTGCRTEALLACFGERLEQPCGHCDNCRNPAVTFDGTVAAQKVLSAIYRTGQRFGAVHVAAVLRGKTSDMATRHGHDRLSVYGIGKDRPEAFWRGVIRQLIARGAIRVSGEYNALSLDEARARPILRGEEVVSLREDATDDLRAAAAGERRGGSGRFDPDTLAPEVAAVFRALKAWRLGEAREQEIPPYVIFHDAVLHDIAQEHPTSLHELGTIKGVGSSKLERYGDAVLQVLSETPLT</sequence>
<dbReference type="InterPro" id="IPR010997">
    <property type="entry name" value="HRDC-like_sf"/>
</dbReference>
<evidence type="ECO:0000259" key="17">
    <source>
        <dbReference type="PROSITE" id="PS50967"/>
    </source>
</evidence>
<dbReference type="PROSITE" id="PS51192">
    <property type="entry name" value="HELICASE_ATP_BIND_1"/>
    <property type="match status" value="1"/>
</dbReference>
<evidence type="ECO:0000256" key="15">
    <source>
        <dbReference type="ARBA" id="ARBA00034617"/>
    </source>
</evidence>
<dbReference type="CDD" id="cd17920">
    <property type="entry name" value="DEXHc_RecQ"/>
    <property type="match status" value="1"/>
</dbReference>
<comment type="catalytic activity">
    <reaction evidence="15">
        <text>Couples ATP hydrolysis with the unwinding of duplex DNA by translocating in the 3'-5' direction.</text>
        <dbReference type="EC" id="5.6.2.4"/>
    </reaction>
</comment>
<feature type="domain" description="Helicase C-terminal" evidence="19">
    <location>
        <begin position="230"/>
        <end position="377"/>
    </location>
</feature>
<evidence type="ECO:0000256" key="6">
    <source>
        <dbReference type="ARBA" id="ARBA00022763"/>
    </source>
</evidence>
<evidence type="ECO:0000256" key="9">
    <source>
        <dbReference type="ARBA" id="ARBA00022833"/>
    </source>
</evidence>
<keyword evidence="6" id="KW-0227">DNA damage</keyword>
<accession>D5QD87</accession>
<dbReference type="InterPro" id="IPR011545">
    <property type="entry name" value="DEAD/DEAH_box_helicase_dom"/>
</dbReference>
<dbReference type="InterPro" id="IPR004589">
    <property type="entry name" value="DNA_helicase_ATP-dep_RecQ"/>
</dbReference>
<dbReference type="SUPFAM" id="SSF46785">
    <property type="entry name" value="Winged helix' DNA-binding domain"/>
    <property type="match status" value="1"/>
</dbReference>
<dbReference type="SUPFAM" id="SSF47819">
    <property type="entry name" value="HRDC-like"/>
    <property type="match status" value="1"/>
</dbReference>
<dbReference type="Pfam" id="PF09382">
    <property type="entry name" value="RQC"/>
    <property type="match status" value="1"/>
</dbReference>
<dbReference type="PANTHER" id="PTHR13710">
    <property type="entry name" value="DNA HELICASE RECQ FAMILY MEMBER"/>
    <property type="match status" value="1"/>
</dbReference>
<dbReference type="GO" id="GO:0009432">
    <property type="term" value="P:SOS response"/>
    <property type="evidence" value="ECO:0007669"/>
    <property type="project" value="UniProtKB-UniRule"/>
</dbReference>
<dbReference type="AlphaFoldDB" id="D5QD87"/>
<dbReference type="EC" id="5.6.2.4" evidence="16"/>
<dbReference type="InterPro" id="IPR006293">
    <property type="entry name" value="DNA_helicase_ATP-dep_RecQ_bac"/>
</dbReference>
<dbReference type="SMART" id="SM00341">
    <property type="entry name" value="HRDC"/>
    <property type="match status" value="1"/>
</dbReference>
<dbReference type="Pfam" id="PF00270">
    <property type="entry name" value="DEAD"/>
    <property type="match status" value="1"/>
</dbReference>